<accession>A0ABS9D5M4</accession>
<dbReference type="EMBL" id="JAKGAS010000003">
    <property type="protein sequence ID" value="MCF2947732.1"/>
    <property type="molecule type" value="Genomic_DNA"/>
</dbReference>
<dbReference type="RefSeq" id="WP_235311267.1">
    <property type="nucleotide sequence ID" value="NZ_JAKGAS010000003.1"/>
</dbReference>
<dbReference type="Pfam" id="PF02698">
    <property type="entry name" value="DUF218"/>
    <property type="match status" value="1"/>
</dbReference>
<dbReference type="InterPro" id="IPR051599">
    <property type="entry name" value="Cell_Envelope_Assoc"/>
</dbReference>
<name>A0ABS9D5M4_9ALTE</name>
<dbReference type="PANTHER" id="PTHR30336:SF4">
    <property type="entry name" value="ENVELOPE BIOGENESIS FACTOR ELYC"/>
    <property type="match status" value="1"/>
</dbReference>
<protein>
    <submittedName>
        <fullName evidence="2">YdcF family protein</fullName>
    </submittedName>
</protein>
<evidence type="ECO:0000313" key="2">
    <source>
        <dbReference type="EMBL" id="MCF2947732.1"/>
    </source>
</evidence>
<evidence type="ECO:0000313" key="3">
    <source>
        <dbReference type="Proteomes" id="UP001521137"/>
    </source>
</evidence>
<dbReference type="Proteomes" id="UP001521137">
    <property type="component" value="Unassembled WGS sequence"/>
</dbReference>
<evidence type="ECO:0000259" key="1">
    <source>
        <dbReference type="Pfam" id="PF02698"/>
    </source>
</evidence>
<reference evidence="2 3" key="1">
    <citation type="submission" date="2022-01" db="EMBL/GenBank/DDBJ databases">
        <title>Paraglaciecola sp. G1-23.</title>
        <authorList>
            <person name="Jin M.S."/>
            <person name="Han D.M."/>
            <person name="Kim H.M."/>
            <person name="Jeon C.O."/>
        </authorList>
    </citation>
    <scope>NUCLEOTIDE SEQUENCE [LARGE SCALE GENOMIC DNA]</scope>
    <source>
        <strain evidence="2 3">G1-23</strain>
    </source>
</reference>
<proteinExistence type="predicted"/>
<gene>
    <name evidence="2" type="ORF">L0668_06420</name>
</gene>
<dbReference type="InterPro" id="IPR003848">
    <property type="entry name" value="DUF218"/>
</dbReference>
<feature type="domain" description="DUF218" evidence="1">
    <location>
        <begin position="24"/>
        <end position="184"/>
    </location>
</feature>
<comment type="caution">
    <text evidence="2">The sequence shown here is derived from an EMBL/GenBank/DDBJ whole genome shotgun (WGS) entry which is preliminary data.</text>
</comment>
<keyword evidence="3" id="KW-1185">Reference proteome</keyword>
<dbReference type="CDD" id="cd06259">
    <property type="entry name" value="YdcF-like"/>
    <property type="match status" value="1"/>
</dbReference>
<organism evidence="2 3">
    <name type="scientific">Paraglaciecola algarum</name>
    <dbReference type="NCBI Taxonomy" id="3050085"/>
    <lineage>
        <taxon>Bacteria</taxon>
        <taxon>Pseudomonadati</taxon>
        <taxon>Pseudomonadota</taxon>
        <taxon>Gammaproteobacteria</taxon>
        <taxon>Alteromonadales</taxon>
        <taxon>Alteromonadaceae</taxon>
        <taxon>Paraglaciecola</taxon>
    </lineage>
</organism>
<sequence>MIKHLEDQYDVVPIKSNKWKETQGIVVLACYYFEDDELPFVSRWPNCSMQRNLHAALMYQAHPIPVYVAGDILGRNHSKPMAEHNKSFFHILGIPKESIVTAPKGRNTQSEVSALAPLLKGKYISLVTSASHMPRAIKYFEEQGIKVLPVPVEHMSNKIIEPMLGLPNAHSIYRSERAIHEYLGLIYQKFFR</sequence>
<dbReference type="PANTHER" id="PTHR30336">
    <property type="entry name" value="INNER MEMBRANE PROTEIN, PROBABLE PERMEASE"/>
    <property type="match status" value="1"/>
</dbReference>